<organism evidence="2 3">
    <name type="scientific">Rhodococcoides corynebacterioides</name>
    <dbReference type="NCBI Taxonomy" id="53972"/>
    <lineage>
        <taxon>Bacteria</taxon>
        <taxon>Bacillati</taxon>
        <taxon>Actinomycetota</taxon>
        <taxon>Actinomycetes</taxon>
        <taxon>Mycobacteriales</taxon>
        <taxon>Nocardiaceae</taxon>
        <taxon>Rhodococcoides</taxon>
    </lineage>
</organism>
<sequence length="556" mass="59104">MIADEGGLPDGVGRLARFQNGSIYWSPATGAWPVYGTGDINTGRIMGKWAATGYERGSLGYPIEDEKPGIDPGSLQQTFQRGTIGWPITFADSPANSNIGTDWDEPSAAEVEANCPTCGDDERIDIEGLAYLTVPQPAPTSSVPDGTGGTLNRTAEAPADSAPIAEPAPDALISCDQLVPDLTAGPDELVLCSPTPEMLKEQGLLDEGGSAQRVAEPETSLSRQECRSLPQRQWGADRGYACMWREDWTFIYNRNSSTPTPGATPVGRFNYIQEHELTTQWNNSAWTGKSAIHFFTGGVNGIATEALMSVSPTCSSSGTGCPVTGSGLSNVPVAFNTDLETTFTVSNGSLAAGAQVTNNTTSKWVFTHPQTNPLKWNAPEARFPQVRCDRAASLTGQGCVIPAAEPIFDISSREVLSHSEHIQRAQLTGLPGAVGGVPLRRLVDPTAIQANRNSSCNRIPGPRDPDTDCDEYPFASTYDGGFSAGTVARTYDDCNVGAGLQGGGGIAVLDPDDLADEGPGISMCFIDRGDNRSGGGYLSWFFRKQRLLDAETFYVN</sequence>
<gene>
    <name evidence="2" type="ORF">HQ603_04820</name>
</gene>
<feature type="region of interest" description="Disordered" evidence="1">
    <location>
        <begin position="135"/>
        <end position="162"/>
    </location>
</feature>
<keyword evidence="3" id="KW-1185">Reference proteome</keyword>
<comment type="caution">
    <text evidence="2">The sequence shown here is derived from an EMBL/GenBank/DDBJ whole genome shotgun (WGS) entry which is preliminary data.</text>
</comment>
<dbReference type="RefSeq" id="WP_222683430.1">
    <property type="nucleotide sequence ID" value="NZ_JABUBT010000004.1"/>
</dbReference>
<name>A0ABS7P0Z2_9NOCA</name>
<dbReference type="InterPro" id="IPR013207">
    <property type="entry name" value="LGFP"/>
</dbReference>
<dbReference type="Pfam" id="PF08310">
    <property type="entry name" value="LGFP"/>
    <property type="match status" value="1"/>
</dbReference>
<evidence type="ECO:0008006" key="4">
    <source>
        <dbReference type="Google" id="ProtNLM"/>
    </source>
</evidence>
<evidence type="ECO:0000313" key="2">
    <source>
        <dbReference type="EMBL" id="MBY6366073.1"/>
    </source>
</evidence>
<evidence type="ECO:0000256" key="1">
    <source>
        <dbReference type="SAM" id="MobiDB-lite"/>
    </source>
</evidence>
<dbReference type="EMBL" id="JABUBU010000002">
    <property type="protein sequence ID" value="MBY6366073.1"/>
    <property type="molecule type" value="Genomic_DNA"/>
</dbReference>
<proteinExistence type="predicted"/>
<reference evidence="2 3" key="1">
    <citation type="submission" date="2020-06" db="EMBL/GenBank/DDBJ databases">
        <title>Taxonomy, biology and ecology of Rhodococcus bacteria occurring in California pistachio and other woody hosts as revealed by genome sequence analyses.</title>
        <authorList>
            <person name="Gai Y."/>
            <person name="Riely B."/>
        </authorList>
    </citation>
    <scope>NUCLEOTIDE SEQUENCE [LARGE SCALE GENOMIC DNA]</scope>
    <source>
        <strain evidence="2 3">BP-281</strain>
    </source>
</reference>
<evidence type="ECO:0000313" key="3">
    <source>
        <dbReference type="Proteomes" id="UP000825228"/>
    </source>
</evidence>
<accession>A0ABS7P0Z2</accession>
<dbReference type="Proteomes" id="UP000825228">
    <property type="component" value="Unassembled WGS sequence"/>
</dbReference>
<protein>
    <recommendedName>
        <fullName evidence="4">LGFP repeat-containing protein</fullName>
    </recommendedName>
</protein>